<dbReference type="PROSITE" id="PS00059">
    <property type="entry name" value="ADH_ZINC"/>
    <property type="match status" value="1"/>
</dbReference>
<dbReference type="InterPro" id="IPR011032">
    <property type="entry name" value="GroES-like_sf"/>
</dbReference>
<dbReference type="InterPro" id="IPR002328">
    <property type="entry name" value="ADH_Zn_CS"/>
</dbReference>
<comment type="cofactor">
    <cofactor evidence="4">
        <name>Zn(2+)</name>
        <dbReference type="ChEBI" id="CHEBI:29105"/>
    </cofactor>
</comment>
<dbReference type="PANTHER" id="PTHR43401">
    <property type="entry name" value="L-THREONINE 3-DEHYDROGENASE"/>
    <property type="match status" value="1"/>
</dbReference>
<protein>
    <submittedName>
        <fullName evidence="6">Zinc-binding dehydrogenase</fullName>
    </submittedName>
</protein>
<feature type="domain" description="Enoyl reductase (ER)" evidence="5">
    <location>
        <begin position="8"/>
        <end position="337"/>
    </location>
</feature>
<dbReference type="InterPro" id="IPR013154">
    <property type="entry name" value="ADH-like_N"/>
</dbReference>
<dbReference type="Gene3D" id="3.40.50.720">
    <property type="entry name" value="NAD(P)-binding Rossmann-like Domain"/>
    <property type="match status" value="1"/>
</dbReference>
<keyword evidence="1 4" id="KW-0479">Metal-binding</keyword>
<dbReference type="Pfam" id="PF00107">
    <property type="entry name" value="ADH_zinc_N"/>
    <property type="match status" value="1"/>
</dbReference>
<evidence type="ECO:0000313" key="7">
    <source>
        <dbReference type="Proteomes" id="UP001595957"/>
    </source>
</evidence>
<dbReference type="SUPFAM" id="SSF51735">
    <property type="entry name" value="NAD(P)-binding Rossmann-fold domains"/>
    <property type="match status" value="1"/>
</dbReference>
<dbReference type="EMBL" id="JBHSFZ010000025">
    <property type="protein sequence ID" value="MFC4594913.1"/>
    <property type="molecule type" value="Genomic_DNA"/>
</dbReference>
<dbReference type="Pfam" id="PF08240">
    <property type="entry name" value="ADH_N"/>
    <property type="match status" value="1"/>
</dbReference>
<dbReference type="Gene3D" id="3.90.180.10">
    <property type="entry name" value="Medium-chain alcohol dehydrogenases, catalytic domain"/>
    <property type="match status" value="1"/>
</dbReference>
<sequence>MRAAIFKGVGKPLSIENVPDPTPDADQVILAVENAGICGSDLHVTEHAHTPSGLILGHEFAGVIAAVGSNVAGWKAGDRVTALPLNACNSCDACDSGLPALCSANLFTGCYLNAPGAYAQYVAARGNMLQRLPDGVNFEEGALVEPLAVGHHIVSMADMPKGASVLILGGGPIGAAAALFARHAGARHVVVSEMSKNRRTRAAELGATATIDPNAEDVLEAYRKATGEARPRFVFECVGIPGMLRQAVELVGVRGCVVVAGVVIQEDVIAPIVALGKEVTIRFSQAYTEQDFAAVIDAIARRDINPSPMHSATVTLDELPDAFEALRKPTTQCKILIKP</sequence>
<keyword evidence="7" id="KW-1185">Reference proteome</keyword>
<evidence type="ECO:0000313" key="6">
    <source>
        <dbReference type="EMBL" id="MFC4594913.1"/>
    </source>
</evidence>
<dbReference type="RefSeq" id="WP_380804969.1">
    <property type="nucleotide sequence ID" value="NZ_JBHSFZ010000025.1"/>
</dbReference>
<dbReference type="SMART" id="SM00829">
    <property type="entry name" value="PKS_ER"/>
    <property type="match status" value="1"/>
</dbReference>
<reference evidence="7" key="1">
    <citation type="journal article" date="2019" name="Int. J. Syst. Evol. Microbiol.">
        <title>The Global Catalogue of Microorganisms (GCM) 10K type strain sequencing project: providing services to taxonomists for standard genome sequencing and annotation.</title>
        <authorList>
            <consortium name="The Broad Institute Genomics Platform"/>
            <consortium name="The Broad Institute Genome Sequencing Center for Infectious Disease"/>
            <person name="Wu L."/>
            <person name="Ma J."/>
        </authorList>
    </citation>
    <scope>NUCLEOTIDE SEQUENCE [LARGE SCALE GENOMIC DNA]</scope>
    <source>
        <strain evidence="7">NBRC 103632</strain>
    </source>
</reference>
<comment type="similarity">
    <text evidence="4">Belongs to the zinc-containing alcohol dehydrogenase family.</text>
</comment>
<accession>A0ABV9F140</accession>
<evidence type="ECO:0000256" key="3">
    <source>
        <dbReference type="ARBA" id="ARBA00023002"/>
    </source>
</evidence>
<dbReference type="SUPFAM" id="SSF50129">
    <property type="entry name" value="GroES-like"/>
    <property type="match status" value="1"/>
</dbReference>
<name>A0ABV9F140_9SPHN</name>
<evidence type="ECO:0000256" key="2">
    <source>
        <dbReference type="ARBA" id="ARBA00022833"/>
    </source>
</evidence>
<gene>
    <name evidence="6" type="ORF">ACFO3E_12020</name>
</gene>
<comment type="caution">
    <text evidence="6">The sequence shown here is derived from an EMBL/GenBank/DDBJ whole genome shotgun (WGS) entry which is preliminary data.</text>
</comment>
<evidence type="ECO:0000259" key="5">
    <source>
        <dbReference type="SMART" id="SM00829"/>
    </source>
</evidence>
<proteinExistence type="inferred from homology"/>
<organism evidence="6 7">
    <name type="scientific">Sphingobium tyrosinilyticum</name>
    <dbReference type="NCBI Taxonomy" id="2715436"/>
    <lineage>
        <taxon>Bacteria</taxon>
        <taxon>Pseudomonadati</taxon>
        <taxon>Pseudomonadota</taxon>
        <taxon>Alphaproteobacteria</taxon>
        <taxon>Sphingomonadales</taxon>
        <taxon>Sphingomonadaceae</taxon>
        <taxon>Sphingobium</taxon>
    </lineage>
</organism>
<dbReference type="PANTHER" id="PTHR43401:SF2">
    <property type="entry name" value="L-THREONINE 3-DEHYDROGENASE"/>
    <property type="match status" value="1"/>
</dbReference>
<evidence type="ECO:0000256" key="1">
    <source>
        <dbReference type="ARBA" id="ARBA00022723"/>
    </source>
</evidence>
<dbReference type="InterPro" id="IPR050129">
    <property type="entry name" value="Zn_alcohol_dh"/>
</dbReference>
<evidence type="ECO:0000256" key="4">
    <source>
        <dbReference type="RuleBase" id="RU361277"/>
    </source>
</evidence>
<dbReference type="Proteomes" id="UP001595957">
    <property type="component" value="Unassembled WGS sequence"/>
</dbReference>
<dbReference type="InterPro" id="IPR013149">
    <property type="entry name" value="ADH-like_C"/>
</dbReference>
<dbReference type="InterPro" id="IPR020843">
    <property type="entry name" value="ER"/>
</dbReference>
<dbReference type="InterPro" id="IPR036291">
    <property type="entry name" value="NAD(P)-bd_dom_sf"/>
</dbReference>
<keyword evidence="3" id="KW-0560">Oxidoreductase</keyword>
<keyword evidence="2 4" id="KW-0862">Zinc</keyword>